<feature type="compositionally biased region" description="Low complexity" evidence="1">
    <location>
        <begin position="447"/>
        <end position="463"/>
    </location>
</feature>
<feature type="domain" description="Zinc finger CCHC" evidence="2">
    <location>
        <begin position="108"/>
        <end position="182"/>
    </location>
</feature>
<feature type="compositionally biased region" description="Basic residues" evidence="1">
    <location>
        <begin position="388"/>
        <end position="402"/>
    </location>
</feature>
<feature type="compositionally biased region" description="Basic and acidic residues" evidence="1">
    <location>
        <begin position="312"/>
        <end position="326"/>
    </location>
</feature>
<dbReference type="InterPro" id="IPR042509">
    <property type="entry name" value="ZCCHC3"/>
</dbReference>
<dbReference type="InterPro" id="IPR057810">
    <property type="entry name" value="RBD_ZCCHC3_1st"/>
</dbReference>
<dbReference type="EMBL" id="WNYA01022827">
    <property type="protein sequence ID" value="KAG8538238.1"/>
    <property type="molecule type" value="Genomic_DNA"/>
</dbReference>
<dbReference type="PANTHER" id="PTHR22639">
    <property type="entry name" value="GAG-RELATED PROTEIN"/>
    <property type="match status" value="1"/>
</dbReference>
<protein>
    <recommendedName>
        <fullName evidence="6">CCHC-type domain-containing protein</fullName>
    </recommendedName>
</protein>
<name>A0AAV6YW93_ENGPU</name>
<accession>A0AAV6YW93</accession>
<comment type="caution">
    <text evidence="4">The sequence shown here is derived from an EMBL/GenBank/DDBJ whole genome shotgun (WGS) entry which is preliminary data.</text>
</comment>
<evidence type="ECO:0008006" key="6">
    <source>
        <dbReference type="Google" id="ProtNLM"/>
    </source>
</evidence>
<evidence type="ECO:0000259" key="3">
    <source>
        <dbReference type="Pfam" id="PF23058"/>
    </source>
</evidence>
<feature type="region of interest" description="Disordered" evidence="1">
    <location>
        <begin position="276"/>
        <end position="497"/>
    </location>
</feature>
<dbReference type="Pfam" id="PF23058">
    <property type="entry name" value="RBD_ZCCHC3_2nd"/>
    <property type="match status" value="1"/>
</dbReference>
<proteinExistence type="predicted"/>
<feature type="domain" description="Zinc finger CCHC" evidence="3">
    <location>
        <begin position="198"/>
        <end position="248"/>
    </location>
</feature>
<dbReference type="InterPro" id="IPR057811">
    <property type="entry name" value="RBD_ZCCHC3_2nd"/>
</dbReference>
<evidence type="ECO:0000313" key="4">
    <source>
        <dbReference type="EMBL" id="KAG8538238.1"/>
    </source>
</evidence>
<dbReference type="PANTHER" id="PTHR22639:SF4">
    <property type="entry name" value="ZINC FINGER CCHC DOMAIN-CONTAINING PROTEIN 3"/>
    <property type="match status" value="1"/>
</dbReference>
<keyword evidence="5" id="KW-1185">Reference proteome</keyword>
<sequence>MQVGSVNVVGAGVGPVAPPVAAPIKSYASVAAGGSRGPSSSSLGSGDGFLQRRLLQALQKGERTINVAGQEVDLSFWIERHGLSAFREQRGRETSWSLPTTGPGANRRNVVRLRWRGSDVCPPRARVVELLLKMDFKAADIFALIHPHGTSEFDISFVRPEGLELFWSNYELRYNEPEWRDFAVQAVSRQSELKKVTVLTRNESLSCFDIMTWMNRYGEVLGVPEKNRDEYGIWSGAWTFMVKLRRSGQIRCNLCGDLGHPYSRCPLSFANAGSASADESHEAESAGEGPSRGGGMEGPGKKDRKKTPAQLRRLEKRQQERERGESRAAGTTSGALLETTPVAEAPGEDVLDEEVRRIEREEGATSSDSSHYESMDEDNRAWLEEKRKRGAKKKKKGKKKGGVRSSPSLTKVPKEGATDPPLVELSNRFLALDGAPPADGGAEGEGPEVAEPAGGAESPPGESGSSGGETGPESGDEDEGAGPGSAPEASEVREMDTTICLKRGCSFPEGGGKMGKKKAV</sequence>
<feature type="compositionally biased region" description="Basic and acidic residues" evidence="1">
    <location>
        <begin position="353"/>
        <end position="363"/>
    </location>
</feature>
<evidence type="ECO:0000256" key="1">
    <source>
        <dbReference type="SAM" id="MobiDB-lite"/>
    </source>
</evidence>
<gene>
    <name evidence="4" type="ORF">GDO81_023047</name>
</gene>
<organism evidence="4 5">
    <name type="scientific">Engystomops pustulosus</name>
    <name type="common">Tungara frog</name>
    <name type="synonym">Physalaemus pustulosus</name>
    <dbReference type="NCBI Taxonomy" id="76066"/>
    <lineage>
        <taxon>Eukaryota</taxon>
        <taxon>Metazoa</taxon>
        <taxon>Chordata</taxon>
        <taxon>Craniata</taxon>
        <taxon>Vertebrata</taxon>
        <taxon>Euteleostomi</taxon>
        <taxon>Amphibia</taxon>
        <taxon>Batrachia</taxon>
        <taxon>Anura</taxon>
        <taxon>Neobatrachia</taxon>
        <taxon>Hyloidea</taxon>
        <taxon>Leptodactylidae</taxon>
        <taxon>Leiuperinae</taxon>
        <taxon>Engystomops</taxon>
    </lineage>
</organism>
<dbReference type="GO" id="GO:0002218">
    <property type="term" value="P:activation of innate immune response"/>
    <property type="evidence" value="ECO:0007669"/>
    <property type="project" value="InterPro"/>
</dbReference>
<dbReference type="GO" id="GO:0003690">
    <property type="term" value="F:double-stranded DNA binding"/>
    <property type="evidence" value="ECO:0007669"/>
    <property type="project" value="InterPro"/>
</dbReference>
<dbReference type="Pfam" id="PF23057">
    <property type="entry name" value="RBD_ZCCHC3_1st"/>
    <property type="match status" value="1"/>
</dbReference>
<dbReference type="Proteomes" id="UP000824782">
    <property type="component" value="Unassembled WGS sequence"/>
</dbReference>
<dbReference type="AlphaFoldDB" id="A0AAV6YW93"/>
<dbReference type="GO" id="GO:0003723">
    <property type="term" value="F:RNA binding"/>
    <property type="evidence" value="ECO:0007669"/>
    <property type="project" value="InterPro"/>
</dbReference>
<feature type="compositionally biased region" description="Basic and acidic residues" evidence="1">
    <location>
        <begin position="370"/>
        <end position="387"/>
    </location>
</feature>
<evidence type="ECO:0000259" key="2">
    <source>
        <dbReference type="Pfam" id="PF23057"/>
    </source>
</evidence>
<evidence type="ECO:0000313" key="5">
    <source>
        <dbReference type="Proteomes" id="UP000824782"/>
    </source>
</evidence>
<reference evidence="4" key="1">
    <citation type="thesis" date="2020" institute="ProQuest LLC" country="789 East Eisenhower Parkway, Ann Arbor, MI, USA">
        <title>Comparative Genomics and Chromosome Evolution.</title>
        <authorList>
            <person name="Mudd A.B."/>
        </authorList>
    </citation>
    <scope>NUCLEOTIDE SEQUENCE</scope>
    <source>
        <strain evidence="4">237g6f4</strain>
        <tissue evidence="4">Blood</tissue>
    </source>
</reference>